<name>A0AA96ZSQ1_9EURY</name>
<gene>
    <name evidence="9" type="primary">hisC_1</name>
    <name evidence="7" type="synonym">hisC</name>
    <name evidence="9" type="ORF">MmiHf6_09700</name>
</gene>
<dbReference type="PROSITE" id="PS00599">
    <property type="entry name" value="AA_TRANSFER_CLASS_2"/>
    <property type="match status" value="1"/>
</dbReference>
<comment type="pathway">
    <text evidence="7">Amino-acid biosynthesis; L-histidine biosynthesis; L-histidine from 5-phospho-alpha-D-ribose 1-diphosphate: step 7/9.</text>
</comment>
<dbReference type="EMBL" id="CP131059">
    <property type="protein sequence ID" value="WNY23660.1"/>
    <property type="molecule type" value="Genomic_DNA"/>
</dbReference>
<dbReference type="EC" id="2.6.1.9" evidence="7"/>
<evidence type="ECO:0000256" key="4">
    <source>
        <dbReference type="ARBA" id="ARBA00022679"/>
    </source>
</evidence>
<feature type="modified residue" description="N6-(pyridoxal phosphate)lysine" evidence="7">
    <location>
        <position position="231"/>
    </location>
</feature>
<dbReference type="InterPro" id="IPR015421">
    <property type="entry name" value="PyrdxlP-dep_Trfase_major"/>
</dbReference>
<dbReference type="NCBIfam" id="TIGR01141">
    <property type="entry name" value="hisC"/>
    <property type="match status" value="1"/>
</dbReference>
<dbReference type="GO" id="GO:0000105">
    <property type="term" value="P:L-histidine biosynthetic process"/>
    <property type="evidence" value="ECO:0007669"/>
    <property type="project" value="UniProtKB-UniRule"/>
</dbReference>
<dbReference type="InterPro" id="IPR004839">
    <property type="entry name" value="Aminotransferase_I/II_large"/>
</dbReference>
<dbReference type="GO" id="GO:0030170">
    <property type="term" value="F:pyridoxal phosphate binding"/>
    <property type="evidence" value="ECO:0007669"/>
    <property type="project" value="InterPro"/>
</dbReference>
<sequence length="375" mass="40319">MTKKSKEIYASLLKDSVLNVPEYVPGKTTSQIAAAYGLDPNTIIKLNSNENPLGPSKKVIEAIQKEAENASLYPTADASNLRRALTEYTGFPIENIVASGPGMDSLIDALNKLFVGSGDEVIVPVPTFTYYGISAAGLGGVPVHVNLNPDYSLNVDAVLKAVTNKTKIIWLCSPNNPTGNVIAAKDVRKLAEKTNAIIFIDEAYVEFSEAGSLSALVNEFENIVIGRTFSKAFGLAGMRLGYVIAPVWIASALLRVLPPFAVSILAEAAAVAALGDQESLNAAIEMVQSERKKLIASINEKTPYKAYSSEGNFIIADVSPKTSQEAVDAFLRKGIIIRSCDSFQNIGKNTVRITIGTPEVNEKVIEAFEFLKNEE</sequence>
<dbReference type="HAMAP" id="MF_01023">
    <property type="entry name" value="HisC_aminotrans_2"/>
    <property type="match status" value="1"/>
</dbReference>
<comment type="similarity">
    <text evidence="7">Belongs to the class-II pyridoxal-phosphate-dependent aminotransferase family. Histidinol-phosphate aminotransferase subfamily.</text>
</comment>
<proteinExistence type="inferred from homology"/>
<organism evidence="9 10">
    <name type="scientific">Methanimicrococcus hongohii</name>
    <dbReference type="NCBI Taxonomy" id="3028295"/>
    <lineage>
        <taxon>Archaea</taxon>
        <taxon>Methanobacteriati</taxon>
        <taxon>Methanobacteriota</taxon>
        <taxon>Stenosarchaea group</taxon>
        <taxon>Methanomicrobia</taxon>
        <taxon>Methanosarcinales</taxon>
        <taxon>Methanosarcinaceae</taxon>
        <taxon>Methanimicrococcus</taxon>
    </lineage>
</organism>
<dbReference type="SUPFAM" id="SSF53383">
    <property type="entry name" value="PLP-dependent transferases"/>
    <property type="match status" value="1"/>
</dbReference>
<comment type="cofactor">
    <cofactor evidence="1 7">
        <name>pyridoxal 5'-phosphate</name>
        <dbReference type="ChEBI" id="CHEBI:597326"/>
    </cofactor>
</comment>
<dbReference type="Gene3D" id="3.40.640.10">
    <property type="entry name" value="Type I PLP-dependent aspartate aminotransferase-like (Major domain)"/>
    <property type="match status" value="1"/>
</dbReference>
<keyword evidence="6 7" id="KW-0368">Histidine biosynthesis</keyword>
<dbReference type="GO" id="GO:0004400">
    <property type="term" value="F:histidinol-phosphate transaminase activity"/>
    <property type="evidence" value="ECO:0007669"/>
    <property type="project" value="UniProtKB-UniRule"/>
</dbReference>
<evidence type="ECO:0000256" key="1">
    <source>
        <dbReference type="ARBA" id="ARBA00001933"/>
    </source>
</evidence>
<evidence type="ECO:0000256" key="5">
    <source>
        <dbReference type="ARBA" id="ARBA00022898"/>
    </source>
</evidence>
<dbReference type="PANTHER" id="PTHR42885:SF2">
    <property type="entry name" value="HISTIDINOL-PHOSPHATE AMINOTRANSFERASE"/>
    <property type="match status" value="1"/>
</dbReference>
<keyword evidence="2 7" id="KW-0032">Aminotransferase</keyword>
<evidence type="ECO:0000256" key="7">
    <source>
        <dbReference type="HAMAP-Rule" id="MF_01023"/>
    </source>
</evidence>
<reference evidence="9 10" key="1">
    <citation type="submission" date="2023-07" db="EMBL/GenBank/DDBJ databases">
        <title>Closed genoem sequence of Methanomicrococcus sp. Hf6.</title>
        <authorList>
            <person name="Poehlein A."/>
            <person name="Protasov E."/>
            <person name="Platt K."/>
            <person name="Reeh H."/>
            <person name="Daniel R."/>
            <person name="Brune A."/>
        </authorList>
    </citation>
    <scope>NUCLEOTIDE SEQUENCE [LARGE SCALE GENOMIC DNA]</scope>
    <source>
        <strain evidence="9 10">Hf6</strain>
    </source>
</reference>
<keyword evidence="4 7" id="KW-0808">Transferase</keyword>
<feature type="domain" description="Aminotransferase class I/classII large" evidence="8">
    <location>
        <begin position="42"/>
        <end position="368"/>
    </location>
</feature>
<evidence type="ECO:0000256" key="6">
    <source>
        <dbReference type="ARBA" id="ARBA00023102"/>
    </source>
</evidence>
<dbReference type="AlphaFoldDB" id="A0AA96ZSQ1"/>
<dbReference type="InterPro" id="IPR015422">
    <property type="entry name" value="PyrdxlP-dep_Trfase_small"/>
</dbReference>
<evidence type="ECO:0000313" key="10">
    <source>
        <dbReference type="Proteomes" id="UP001302978"/>
    </source>
</evidence>
<keyword evidence="3 7" id="KW-0028">Amino-acid biosynthesis</keyword>
<evidence type="ECO:0000259" key="8">
    <source>
        <dbReference type="Pfam" id="PF00155"/>
    </source>
</evidence>
<protein>
    <recommendedName>
        <fullName evidence="7">Histidinol-phosphate aminotransferase</fullName>
        <ecNumber evidence="7">2.6.1.9</ecNumber>
    </recommendedName>
    <alternativeName>
        <fullName evidence="7">Imidazole acetol-phosphate transaminase</fullName>
    </alternativeName>
</protein>
<dbReference type="GeneID" id="85195512"/>
<evidence type="ECO:0000256" key="2">
    <source>
        <dbReference type="ARBA" id="ARBA00022576"/>
    </source>
</evidence>
<dbReference type="KEGG" id="mehf:MmiHf6_09700"/>
<evidence type="ECO:0000313" key="9">
    <source>
        <dbReference type="EMBL" id="WNY23660.1"/>
    </source>
</evidence>
<dbReference type="CDD" id="cd00609">
    <property type="entry name" value="AAT_like"/>
    <property type="match status" value="1"/>
</dbReference>
<dbReference type="PANTHER" id="PTHR42885">
    <property type="entry name" value="HISTIDINOL-PHOSPHATE AMINOTRANSFERASE-RELATED"/>
    <property type="match status" value="1"/>
</dbReference>
<dbReference type="InterPro" id="IPR001917">
    <property type="entry name" value="Aminotrans_II_pyridoxalP_BS"/>
</dbReference>
<dbReference type="Pfam" id="PF00155">
    <property type="entry name" value="Aminotran_1_2"/>
    <property type="match status" value="1"/>
</dbReference>
<dbReference type="Proteomes" id="UP001302978">
    <property type="component" value="Chromosome"/>
</dbReference>
<dbReference type="InterPro" id="IPR015424">
    <property type="entry name" value="PyrdxlP-dep_Trfase"/>
</dbReference>
<accession>A0AA96ZSQ1</accession>
<keyword evidence="10" id="KW-1185">Reference proteome</keyword>
<keyword evidence="5 7" id="KW-0663">Pyridoxal phosphate</keyword>
<comment type="catalytic activity">
    <reaction evidence="7">
        <text>L-histidinol phosphate + 2-oxoglutarate = 3-(imidazol-4-yl)-2-oxopropyl phosphate + L-glutamate</text>
        <dbReference type="Rhea" id="RHEA:23744"/>
        <dbReference type="ChEBI" id="CHEBI:16810"/>
        <dbReference type="ChEBI" id="CHEBI:29985"/>
        <dbReference type="ChEBI" id="CHEBI:57766"/>
        <dbReference type="ChEBI" id="CHEBI:57980"/>
        <dbReference type="EC" id="2.6.1.9"/>
    </reaction>
</comment>
<dbReference type="InterPro" id="IPR005861">
    <property type="entry name" value="HisP_aminotrans"/>
</dbReference>
<evidence type="ECO:0000256" key="3">
    <source>
        <dbReference type="ARBA" id="ARBA00022605"/>
    </source>
</evidence>
<dbReference type="RefSeq" id="WP_316556800.1">
    <property type="nucleotide sequence ID" value="NZ_CP131059.1"/>
</dbReference>
<dbReference type="Gene3D" id="3.90.1150.10">
    <property type="entry name" value="Aspartate Aminotransferase, domain 1"/>
    <property type="match status" value="1"/>
</dbReference>